<dbReference type="CDD" id="cd11753">
    <property type="entry name" value="GH94N_ChvB_NdvB_2_like"/>
    <property type="match status" value="1"/>
</dbReference>
<keyword evidence="3" id="KW-1133">Transmembrane helix</keyword>
<feature type="transmembrane region" description="Helical" evidence="3">
    <location>
        <begin position="443"/>
        <end position="465"/>
    </location>
</feature>
<evidence type="ECO:0000256" key="3">
    <source>
        <dbReference type="SAM" id="Phobius"/>
    </source>
</evidence>
<dbReference type="InterPro" id="IPR052047">
    <property type="entry name" value="GH94_Enzymes"/>
</dbReference>
<name>A0AAU7LU99_9BURK</name>
<dbReference type="InterPro" id="IPR037018">
    <property type="entry name" value="GH65_N"/>
</dbReference>
<dbReference type="GO" id="GO:0016757">
    <property type="term" value="F:glycosyltransferase activity"/>
    <property type="evidence" value="ECO:0007669"/>
    <property type="project" value="UniProtKB-KW"/>
</dbReference>
<dbReference type="SUPFAM" id="SSF48208">
    <property type="entry name" value="Six-hairpin glycosidases"/>
    <property type="match status" value="1"/>
</dbReference>
<feature type="domain" description="Glycosyl hydrolase 94 supersandwich" evidence="4">
    <location>
        <begin position="1445"/>
        <end position="1710"/>
    </location>
</feature>
<dbReference type="GO" id="GO:0030246">
    <property type="term" value="F:carbohydrate binding"/>
    <property type="evidence" value="ECO:0007669"/>
    <property type="project" value="InterPro"/>
</dbReference>
<evidence type="ECO:0000256" key="1">
    <source>
        <dbReference type="ARBA" id="ARBA00022676"/>
    </source>
</evidence>
<feature type="domain" description="Glycosyl hydrolase 94 catalytic" evidence="6">
    <location>
        <begin position="2222"/>
        <end position="2645"/>
    </location>
</feature>
<dbReference type="InterPro" id="IPR019282">
    <property type="entry name" value="Glycoamylase-like_cons_dom"/>
</dbReference>
<accession>A0AAU7LU99</accession>
<dbReference type="SUPFAM" id="SSF74650">
    <property type="entry name" value="Galactose mutarotase-like"/>
    <property type="match status" value="2"/>
</dbReference>
<proteinExistence type="predicted"/>
<feature type="domain" description="Glycoamylase-like" evidence="5">
    <location>
        <begin position="1181"/>
        <end position="1380"/>
    </location>
</feature>
<dbReference type="CDD" id="cd11756">
    <property type="entry name" value="GH94N_ChvB_NdvB_1_like"/>
    <property type="match status" value="1"/>
</dbReference>
<feature type="transmembrane region" description="Helical" evidence="3">
    <location>
        <begin position="945"/>
        <end position="970"/>
    </location>
</feature>
<feature type="transmembrane region" description="Helical" evidence="3">
    <location>
        <begin position="838"/>
        <end position="858"/>
    </location>
</feature>
<dbReference type="EMBL" id="CP157675">
    <property type="protein sequence ID" value="XBP71252.1"/>
    <property type="molecule type" value="Genomic_DNA"/>
</dbReference>
<evidence type="ECO:0000313" key="7">
    <source>
        <dbReference type="EMBL" id="XBP71252.1"/>
    </source>
</evidence>
<evidence type="ECO:0000259" key="5">
    <source>
        <dbReference type="Pfam" id="PF10091"/>
    </source>
</evidence>
<keyword evidence="3" id="KW-0472">Membrane</keyword>
<dbReference type="Pfam" id="PF10091">
    <property type="entry name" value="Glycoamylase"/>
    <property type="match status" value="1"/>
</dbReference>
<dbReference type="InterPro" id="IPR037824">
    <property type="entry name" value="GH94N_2_NdvB"/>
</dbReference>
<keyword evidence="1" id="KW-0328">Glycosyltransferase</keyword>
<gene>
    <name evidence="7" type="ORF">ABLV49_05455</name>
</gene>
<dbReference type="Pfam" id="PF17167">
    <property type="entry name" value="Glyco_hydro_94"/>
    <property type="match status" value="1"/>
</dbReference>
<organism evidence="7">
    <name type="scientific">Polaromonas hydrogenivorans</name>
    <dbReference type="NCBI Taxonomy" id="335476"/>
    <lineage>
        <taxon>Bacteria</taxon>
        <taxon>Pseudomonadati</taxon>
        <taxon>Pseudomonadota</taxon>
        <taxon>Betaproteobacteria</taxon>
        <taxon>Burkholderiales</taxon>
        <taxon>Comamonadaceae</taxon>
        <taxon>Polaromonas</taxon>
    </lineage>
</organism>
<dbReference type="InterPro" id="IPR033432">
    <property type="entry name" value="GH94_catalytic"/>
</dbReference>
<dbReference type="InterPro" id="IPR008928">
    <property type="entry name" value="6-hairpin_glycosidase_sf"/>
</dbReference>
<dbReference type="PANTHER" id="PTHR37469:SF2">
    <property type="entry name" value="CELLOBIONIC ACID PHOSPHORYLASE"/>
    <property type="match status" value="1"/>
</dbReference>
<dbReference type="InterPro" id="IPR010383">
    <property type="entry name" value="Glyco_hydrolase_94_b-supersand"/>
</dbReference>
<evidence type="ECO:0000256" key="2">
    <source>
        <dbReference type="ARBA" id="ARBA00022679"/>
    </source>
</evidence>
<sequence length="2731" mass="300419">MNPAVLDRLATLSPHARKILLSHDEPAEPPIRAELFGIQRFEEHGCSLAQAQVIETDAQSLRHAPFFPRVEENLAALRASYDYVALTSLSGHYATPAAEWLLDNFPLIEAQLQQIREGVPRRFYARLPKLAALPLQGLPRVYGIAWAYVAHTDSVLNPEVFTAFLNAYQTCSELRLSELWALPTTLRVVLLENLRRMADDIALSKLAREVAHAVWDSGQELDESDLDAISSLMKQRGMQRSYLTQLWQRMPTELPANLPALVRWTARTCPDGHALMLESQSAQVASNLTVGNIITTLRVIGQIDWVDLIEPVSRSLQVLRQLTGFCHESELTRQQITRAMEQLARDSGKTERETAETVVRAAQAAPDSLPADAAQRTAGFYLIGGGRAQLEAALGLPAQRALKRRNWRRWRLPLYIGVIALATLLMVLLAARHADWQRWPALVALFLLAGPAFEAASAFVHRLIAESLQVQPLPRLNFPDGITPGHRVLVVIPTLLTSGASSHELVRQLEFHWLANRENEAQFALLTDWVDAPGATLPGDAGLVNGALAELAALNARYPAPAGCPPRFLLLHRPRSWCETQQRWLGWERKRGKLEQLLRLLATGSMEGFMPLAAPLRLADNIRYVVTLDSDTGLPPGALRELVAIAAHPLNAPQLDTGLRRVVGGYGILQPRMVTPLPGPAQNTAYHRLFAGRCGIDPYSSGVSDVYQDLFGTGSFSGKGLLHVKAVHAVLDQRLPSEAVLSHDLLEGSIARCGFVSDVVLVEDAPHHAGVAASRQHRWTRGDWQLIPLLWNARKYGIDALGVWKMLDNLRRSLVLPAAFVLLAWVIFSGALPLGTAFLAVIAALLAGPLLGALAGLVPTRTGIAWRHFFRGGRAELRSTLGAAAWQFSQIPAQALMLLDAALRSVWRMAVSRRRLMEWTTAAQAQSASRNELFVFVRQHASASLLCAALAMAAPWAVHPWAGIILFLYWGASPLAAWWASQPRSPGTAHALHAGDKRYLLALAHDTWRFFERCVGPDDNHLPPDNLQLVPDPLLAHRTSPTNIGLYLLAVCCAREFGWISTGEVIKRLEASLGSIDKLSKHNGHLLNWYDTRTLEVMHPAYVSAVDSGNLAGLLLAVAQGCIKLAQDDAHGSQDRPSLLSLAERCRSLYGAMDFRGLYDGKRHLFHIGLRVDEQVLDASYYDLLASESRLTSFLAIAKGDVPKRHWSALGRPFLSVGGVPGLASWSGSMFEYLMPSLLMHEPEHGLLQTMARSAIAVQRDFGQQQHLPWGVSESAYFAQDHSLAYQYSPFGVPRLALRRTPPTDQVVAPYATMLAMLFEPEASVANLKRLEALGARGELGLFEALDFTASRQPEKQAFSIVQAFMAHHQGMSLVALCNVLCDDAPRRWFASEPQVAAHEALLHERTPRQIIESASPRLPPEPDGHSNEPVFHSRDLDPAQPGWKPTHLLSNGRYNVALRASGAGLSRWQGRNITRWRDDLLRDGYGSFFYLRQGGQDRVGSLTAAPAPLPGWRYQARFMADRVQFDAEGDELSASITVLVSPEDDTELRTVLLHNTGRTERVIELVSCFEAVLADPRADEAHPAFSNLFIQTRWEPQWRALLLQRTPRLHGDAQMAVAHFLAEVDADLLSMNCIADRRAFAGRNQPVHQPALLAQAMDAGGNPVNGLDPVASLRLKLRLAPGAVARLSFATAAAQTEEELTTRIDKYLQPMHVVRATRMAATLAQVRLRDLTLTPEEHLTLQDLTTALMYSTPRLNARAGPLDQRQLWRFGISGDKPIVLVRIQSASGLPLVHALLRAQPWWTFGGLAVDLVVINNEPNSYLMPLQRDILALRDRLMQNVQNSFPKGAGLSSSFYLLRDHETASAEKIALAGLARVVLTADGRPLEVQVAALRTGVWPLRQASTVAATPLSGRPFAAWSEADTQIPALLDAAGQFDPANGEFWFELQGGQSLPRPWVNVIANPGFGFQVSETGSGMTWAGNSRMHQLTPWSNDPVRDPAFEHWLLQDIDSGQVFPLAPSVLAAPSSRWRVRHGQGYSVFQGLQGGLQVETTFFADPNEAAKVVQVKVRLDRGGRRRLRAVAMVEWQMGDARGRRRTLQTWKHPAQPALFAQQQETRDGYGGRTVFLSLAGAAAKLQWTCDRSEFFDTLGRIVLPAALASRSGSGFDPCACLVSEFAVAGSEELVFSFILGHADDAAQAEQMAARWTPPACSQALADVRAAWSGLLGKVQVKTPDAKFDALVNHWLLYQTVACRLWSKAGFYQAGGASGFRDQLQDSMALALADPARLRAQIVLNASRQFPEGDVQHWWHAPGGEGVRTHFSDDLLWLPYACTHYLQASGDMGVLDEQVAFIDGPPIPEGAEDAYYEPQTSEQSASVYEHCARTIDRSLAVGSHGLPLMGTGDWNDGMNRVGHEGRGESVWLGWFLCSVVEGFVPFARMRGDDARAQRWLDARKGWVAALHDAGWDGAWFRRAFFDNGAPLGSDANDECRIDLIAQAWAVLSGASTPAFTRSAMLALNNQLIDEKAGLLRLLDPPFEQSANNPGYIQAYPPGVRENGGQYSHAGVWALMAQALSGDAEGAWRSFEYLSPAHRSAHPSRGAVYELEPYVMAGDVYSAAPYIGRGGWSWYTGSAAWLYRAAVETLLGLAVQPGRLSLSPRLPAHWPAVELRLLLQGYDITVRWQRKLTDGRPIKADQQLAWGEWVELDTLPEQAVLQVVGEAVPAVSASLSIQ</sequence>
<dbReference type="Gene3D" id="1.50.10.140">
    <property type="match status" value="1"/>
</dbReference>
<reference evidence="7" key="1">
    <citation type="submission" date="2024-05" db="EMBL/GenBank/DDBJ databases">
        <authorList>
            <person name="Bunk B."/>
            <person name="Swiderski J."/>
            <person name="Sproer C."/>
            <person name="Thiel V."/>
        </authorList>
    </citation>
    <scope>NUCLEOTIDE SEQUENCE</scope>
    <source>
        <strain evidence="7">DSM 17735</strain>
    </source>
</reference>
<feature type="domain" description="Glycosyl hydrolase 94 supersandwich" evidence="4">
    <location>
        <begin position="1942"/>
        <end position="2207"/>
    </location>
</feature>
<dbReference type="InterPro" id="IPR012341">
    <property type="entry name" value="6hp_glycosidase-like_sf"/>
</dbReference>
<evidence type="ECO:0000259" key="6">
    <source>
        <dbReference type="Pfam" id="PF17167"/>
    </source>
</evidence>
<dbReference type="PANTHER" id="PTHR37469">
    <property type="entry name" value="CELLOBIONIC ACID PHOSPHORYLASE-RELATED"/>
    <property type="match status" value="1"/>
</dbReference>
<dbReference type="InterPro" id="IPR011013">
    <property type="entry name" value="Gal_mutarotase_sf_dom"/>
</dbReference>
<dbReference type="Gene3D" id="1.50.10.10">
    <property type="match status" value="1"/>
</dbReference>
<protein>
    <submittedName>
        <fullName evidence="7">Glucoamylase family protein</fullName>
    </submittedName>
</protein>
<dbReference type="Pfam" id="PF06165">
    <property type="entry name" value="GH94_b-supersand"/>
    <property type="match status" value="2"/>
</dbReference>
<feature type="transmembrane region" description="Helical" evidence="3">
    <location>
        <begin position="412"/>
        <end position="431"/>
    </location>
</feature>
<keyword evidence="3" id="KW-0812">Transmembrane</keyword>
<dbReference type="SMART" id="SM01068">
    <property type="entry name" value="CBM_X"/>
    <property type="match status" value="2"/>
</dbReference>
<dbReference type="GO" id="GO:0005975">
    <property type="term" value="P:carbohydrate metabolic process"/>
    <property type="evidence" value="ECO:0007669"/>
    <property type="project" value="InterPro"/>
</dbReference>
<dbReference type="Gene3D" id="2.70.98.40">
    <property type="entry name" value="Glycoside hydrolase, family 65, N-terminal domain"/>
    <property type="match status" value="2"/>
</dbReference>
<evidence type="ECO:0000259" key="4">
    <source>
        <dbReference type="Pfam" id="PF06165"/>
    </source>
</evidence>
<keyword evidence="2" id="KW-0808">Transferase</keyword>
<dbReference type="RefSeq" id="WP_349280636.1">
    <property type="nucleotide sequence ID" value="NZ_CBCSCU010000017.1"/>
</dbReference>
<dbReference type="InterPro" id="IPR037820">
    <property type="entry name" value="GH94N_NdvB"/>
</dbReference>
<feature type="transmembrane region" description="Helical" evidence="3">
    <location>
        <begin position="814"/>
        <end position="832"/>
    </location>
</feature>